<evidence type="ECO:0000313" key="2">
    <source>
        <dbReference type="Proteomes" id="UP000515733"/>
    </source>
</evidence>
<proteinExistence type="predicted"/>
<accession>A0A6S6XWG7</accession>
<evidence type="ECO:0000313" key="1">
    <source>
        <dbReference type="EMBL" id="CAB1367272.1"/>
    </source>
</evidence>
<dbReference type="AlphaFoldDB" id="A0A6S6XWG7"/>
<sequence>MPRLTFHIRLPMIDWTSGYVAPPRRGFPFSVTPRPSPSNFHSRNISRAKLWNLPIR</sequence>
<dbReference type="EMBL" id="LR778301">
    <property type="protein sequence ID" value="CAB1367272.1"/>
    <property type="molecule type" value="Genomic_DNA"/>
</dbReference>
<name>A0A6S6XWG7_9PROT</name>
<dbReference type="Proteomes" id="UP000515733">
    <property type="component" value="Chromosome"/>
</dbReference>
<organism evidence="1 2">
    <name type="scientific">Denitratisoma oestradiolicum</name>
    <dbReference type="NCBI Taxonomy" id="311182"/>
    <lineage>
        <taxon>Bacteria</taxon>
        <taxon>Pseudomonadati</taxon>
        <taxon>Pseudomonadota</taxon>
        <taxon>Betaproteobacteria</taxon>
        <taxon>Nitrosomonadales</taxon>
        <taxon>Sterolibacteriaceae</taxon>
        <taxon>Denitratisoma</taxon>
    </lineage>
</organism>
<reference evidence="1 2" key="1">
    <citation type="submission" date="2020-03" db="EMBL/GenBank/DDBJ databases">
        <authorList>
            <consortium name="Genoscope - CEA"/>
            <person name="William W."/>
        </authorList>
    </citation>
    <scope>NUCLEOTIDE SEQUENCE [LARGE SCALE GENOMIC DNA]</scope>
    <source>
        <strain evidence="2">DSM 16959</strain>
    </source>
</reference>
<keyword evidence="2" id="KW-1185">Reference proteome</keyword>
<dbReference type="KEGG" id="doe:DENOEST_0100"/>
<protein>
    <submittedName>
        <fullName evidence="1">Uncharacterized protein</fullName>
    </submittedName>
</protein>
<gene>
    <name evidence="1" type="ORF">DENOEST_0100</name>
</gene>